<evidence type="ECO:0000313" key="2">
    <source>
        <dbReference type="Proteomes" id="UP000320593"/>
    </source>
</evidence>
<evidence type="ECO:0000313" key="1">
    <source>
        <dbReference type="EMBL" id="TWI89565.1"/>
    </source>
</evidence>
<comment type="caution">
    <text evidence="1">The sequence shown here is derived from an EMBL/GenBank/DDBJ whole genome shotgun (WGS) entry which is preliminary data.</text>
</comment>
<dbReference type="SUPFAM" id="SSF55469">
    <property type="entry name" value="FMN-dependent nitroreductase-like"/>
    <property type="match status" value="1"/>
</dbReference>
<dbReference type="Proteomes" id="UP000320593">
    <property type="component" value="Unassembled WGS sequence"/>
</dbReference>
<keyword evidence="2" id="KW-1185">Reference proteome</keyword>
<dbReference type="GO" id="GO:0016491">
    <property type="term" value="F:oxidoreductase activity"/>
    <property type="evidence" value="ECO:0007669"/>
    <property type="project" value="InterPro"/>
</dbReference>
<dbReference type="EMBL" id="VLLF01000003">
    <property type="protein sequence ID" value="TWI89565.1"/>
    <property type="molecule type" value="Genomic_DNA"/>
</dbReference>
<name>A0A562T7J7_9HYPH</name>
<gene>
    <name evidence="1" type="ORF">JM93_01768</name>
</gene>
<dbReference type="RefSeq" id="WP_145342287.1">
    <property type="nucleotide sequence ID" value="NZ_SMLY01000052.1"/>
</dbReference>
<dbReference type="Gene3D" id="3.40.109.10">
    <property type="entry name" value="NADH Oxidase"/>
    <property type="match status" value="1"/>
</dbReference>
<organism evidence="1 2">
    <name type="scientific">Roseibium hamelinense</name>
    <dbReference type="NCBI Taxonomy" id="150831"/>
    <lineage>
        <taxon>Bacteria</taxon>
        <taxon>Pseudomonadati</taxon>
        <taxon>Pseudomonadota</taxon>
        <taxon>Alphaproteobacteria</taxon>
        <taxon>Hyphomicrobiales</taxon>
        <taxon>Stappiaceae</taxon>
        <taxon>Roseibium</taxon>
    </lineage>
</organism>
<evidence type="ECO:0008006" key="3">
    <source>
        <dbReference type="Google" id="ProtNLM"/>
    </source>
</evidence>
<dbReference type="AlphaFoldDB" id="A0A562T7J7"/>
<proteinExistence type="predicted"/>
<sequence length="368" mass="40366">MSLSKRQTLKILGGGTIFAAVAASGFLATRTPSRALAPWQDAGAYEDPRLRALSYAILAPSPHNLQPWLVELTGGSGFILHRDTTRALPHTDPYQRQLVIGLGCFLEQLAIAATMTGHHATIDLYPDGETGPVARITLETGAEPDPLARHLLDRRTCKEPFDMRPLPGKAVSGTLSAFGPLITEEADVAYLRDLTWRAWQIESTTARTHKESVDLMRFGKAEINANPDGIDLGGPFLESLMLAGVLTRESQLDPESTGFKSGVDMYKTMLAATPAYILIKTPGNTRHHQIAAGRQWLRLNLETTRLGLALHPVSQALQEYAEMQEIRKDIHERLAEPGETLQMLGRIGFGPDTGPTPRWPLRSRIMNG</sequence>
<protein>
    <recommendedName>
        <fullName evidence="3">Nitroreductase family protein</fullName>
    </recommendedName>
</protein>
<reference evidence="1 2" key="1">
    <citation type="submission" date="2019-07" db="EMBL/GenBank/DDBJ databases">
        <title>Genomic Encyclopedia of Archaeal and Bacterial Type Strains, Phase II (KMG-II): from individual species to whole genera.</title>
        <authorList>
            <person name="Goeker M."/>
        </authorList>
    </citation>
    <scope>NUCLEOTIDE SEQUENCE [LARGE SCALE GENOMIC DNA]</scope>
    <source>
        <strain evidence="1 2">ATCC BAA-252</strain>
    </source>
</reference>
<dbReference type="OrthoDB" id="8156917at2"/>
<dbReference type="NCBIfam" id="NF047509">
    <property type="entry name" value="Rv3131_FMN_oxido"/>
    <property type="match status" value="1"/>
</dbReference>
<dbReference type="InterPro" id="IPR000415">
    <property type="entry name" value="Nitroreductase-like"/>
</dbReference>
<accession>A0A562T7J7</accession>